<dbReference type="Pfam" id="PF01636">
    <property type="entry name" value="APH"/>
    <property type="match status" value="1"/>
</dbReference>
<organism evidence="3 4">
    <name type="scientific">Nocardia flavorosea</name>
    <dbReference type="NCBI Taxonomy" id="53429"/>
    <lineage>
        <taxon>Bacteria</taxon>
        <taxon>Bacillati</taxon>
        <taxon>Actinomycetota</taxon>
        <taxon>Actinomycetes</taxon>
        <taxon>Mycobacteriales</taxon>
        <taxon>Nocardiaceae</taxon>
        <taxon>Nocardia</taxon>
    </lineage>
</organism>
<dbReference type="AlphaFoldDB" id="A0A846YT56"/>
<sequence length="364" mass="39546">MGPEEGGPVAITSSSGADEDGVDPAALDDWIGDRLPGHGAALEVERMGAGTGIANALYWLRRGGNTWVLRRPPAETNTPGASDMTREWRILTALEGTAVPHPQPLLLGTAEDGPFGVDFVIMAAVDGFTPVGVLPPPYTAPAARTELGFAMVDAVADLGRIDYRSRGIEDLGKPEGFLERQVARWSRQVDSYRTRDIPGYDTLASWLDDNRPQQYEVGLMHGDYSPFNVMATPHDPTRLAAVVDWDTGTIGDPLMDIAHLLARWTEPGEEPAIGTWDIGEGIAEERAGLPTRAAMARRYVERSGRDLTYLPFYQALALFKLASILEGRVARAARKGTAADIAVWSGMVDRLIDHGHQFAHGRRQ</sequence>
<gene>
    <name evidence="3" type="ORF">HGA15_30855</name>
</gene>
<dbReference type="PANTHER" id="PTHR47829">
    <property type="entry name" value="HYDROLASE, PUTATIVE (AFU_ORTHOLOGUE AFUA_1G12880)-RELATED"/>
    <property type="match status" value="1"/>
</dbReference>
<protein>
    <submittedName>
        <fullName evidence="3">Phosphotransferase family protein</fullName>
    </submittedName>
</protein>
<name>A0A846YT56_9NOCA</name>
<dbReference type="CDD" id="cd05154">
    <property type="entry name" value="ACAD10_11_N-like"/>
    <property type="match status" value="1"/>
</dbReference>
<dbReference type="Gene3D" id="3.30.200.20">
    <property type="entry name" value="Phosphorylase Kinase, domain 1"/>
    <property type="match status" value="1"/>
</dbReference>
<dbReference type="InterPro" id="IPR002575">
    <property type="entry name" value="Aminoglycoside_PTrfase"/>
</dbReference>
<feature type="region of interest" description="Disordered" evidence="1">
    <location>
        <begin position="1"/>
        <end position="25"/>
    </location>
</feature>
<keyword evidence="4" id="KW-1185">Reference proteome</keyword>
<evidence type="ECO:0000313" key="4">
    <source>
        <dbReference type="Proteomes" id="UP000570678"/>
    </source>
</evidence>
<dbReference type="InterPro" id="IPR041726">
    <property type="entry name" value="ACAD10_11_N"/>
</dbReference>
<dbReference type="GO" id="GO:0016740">
    <property type="term" value="F:transferase activity"/>
    <property type="evidence" value="ECO:0007669"/>
    <property type="project" value="UniProtKB-KW"/>
</dbReference>
<dbReference type="SUPFAM" id="SSF56112">
    <property type="entry name" value="Protein kinase-like (PK-like)"/>
    <property type="match status" value="1"/>
</dbReference>
<reference evidence="3 4" key="1">
    <citation type="submission" date="2020-04" db="EMBL/GenBank/DDBJ databases">
        <title>MicrobeNet Type strains.</title>
        <authorList>
            <person name="Nicholson A.C."/>
        </authorList>
    </citation>
    <scope>NUCLEOTIDE SEQUENCE [LARGE SCALE GENOMIC DNA]</scope>
    <source>
        <strain evidence="3 4">JCM 3332</strain>
    </source>
</reference>
<proteinExistence type="predicted"/>
<dbReference type="InterPro" id="IPR011009">
    <property type="entry name" value="Kinase-like_dom_sf"/>
</dbReference>
<evidence type="ECO:0000313" key="3">
    <source>
        <dbReference type="EMBL" id="NKY60462.1"/>
    </source>
</evidence>
<keyword evidence="3" id="KW-0808">Transferase</keyword>
<dbReference type="InterPro" id="IPR052898">
    <property type="entry name" value="ACAD10-like"/>
</dbReference>
<dbReference type="EMBL" id="JAAXOT010000023">
    <property type="protein sequence ID" value="NKY60462.1"/>
    <property type="molecule type" value="Genomic_DNA"/>
</dbReference>
<evidence type="ECO:0000259" key="2">
    <source>
        <dbReference type="Pfam" id="PF01636"/>
    </source>
</evidence>
<feature type="domain" description="Aminoglycoside phosphotransferase" evidence="2">
    <location>
        <begin position="51"/>
        <end position="283"/>
    </location>
</feature>
<accession>A0A846YT56</accession>
<dbReference type="Gene3D" id="3.90.1200.10">
    <property type="match status" value="1"/>
</dbReference>
<evidence type="ECO:0000256" key="1">
    <source>
        <dbReference type="SAM" id="MobiDB-lite"/>
    </source>
</evidence>
<comment type="caution">
    <text evidence="3">The sequence shown here is derived from an EMBL/GenBank/DDBJ whole genome shotgun (WGS) entry which is preliminary data.</text>
</comment>
<dbReference type="PANTHER" id="PTHR47829:SF1">
    <property type="entry name" value="HAD FAMILY PHOSPHATASE"/>
    <property type="match status" value="1"/>
</dbReference>
<dbReference type="Proteomes" id="UP000570678">
    <property type="component" value="Unassembled WGS sequence"/>
</dbReference>